<keyword evidence="2" id="KW-0808">Transferase</keyword>
<accession>A0A413FJN7</accession>
<dbReference type="OrthoDB" id="164654at2"/>
<dbReference type="PANTHER" id="PTHR43792">
    <property type="entry name" value="GNAT FAMILY, PUTATIVE (AFU_ORTHOLOGUE AFUA_3G00765)-RELATED-RELATED"/>
    <property type="match status" value="1"/>
</dbReference>
<evidence type="ECO:0000259" key="1">
    <source>
        <dbReference type="PROSITE" id="PS51186"/>
    </source>
</evidence>
<dbReference type="InterPro" id="IPR051531">
    <property type="entry name" value="N-acetyltransferase"/>
</dbReference>
<dbReference type="PANTHER" id="PTHR43792:SF9">
    <property type="entry name" value="RIBOSOMAL-PROTEIN-ALANINE ACETYLTRANSFERASE"/>
    <property type="match status" value="1"/>
</dbReference>
<gene>
    <name evidence="2" type="ORF">DWV29_04175</name>
</gene>
<dbReference type="EMBL" id="QSBM01000002">
    <property type="protein sequence ID" value="RGX31996.1"/>
    <property type="molecule type" value="Genomic_DNA"/>
</dbReference>
<dbReference type="AlphaFoldDB" id="A0A413FJN7"/>
<evidence type="ECO:0000313" key="2">
    <source>
        <dbReference type="EMBL" id="RGX31996.1"/>
    </source>
</evidence>
<dbReference type="RefSeq" id="WP_007713789.1">
    <property type="nucleotide sequence ID" value="NZ_JAWRJJ010000414.1"/>
</dbReference>
<sequence length="176" mass="20357">MKTPTLETDRLILREIYPNDTQAIFNGWMNDENVSRYMWWNASNDINDAKEFVEFELGNLENGKWNRWIIVLKSIPVIIGTCLIFFNEDEGHWDISYNLGKKFWGNGYATEAMRTAMKYAVEEMNITEISTAYAAENRASGRVLQKLGFQFIREVSYECNGGDIVTVGRYCSYKVG</sequence>
<organism evidence="2 3">
    <name type="scientific">Enterocloster asparagiformis</name>
    <dbReference type="NCBI Taxonomy" id="333367"/>
    <lineage>
        <taxon>Bacteria</taxon>
        <taxon>Bacillati</taxon>
        <taxon>Bacillota</taxon>
        <taxon>Clostridia</taxon>
        <taxon>Lachnospirales</taxon>
        <taxon>Lachnospiraceae</taxon>
        <taxon>Enterocloster</taxon>
    </lineage>
</organism>
<feature type="domain" description="N-acetyltransferase" evidence="1">
    <location>
        <begin position="11"/>
        <end position="176"/>
    </location>
</feature>
<dbReference type="GO" id="GO:0005737">
    <property type="term" value="C:cytoplasm"/>
    <property type="evidence" value="ECO:0007669"/>
    <property type="project" value="TreeGrafter"/>
</dbReference>
<reference evidence="2 3" key="1">
    <citation type="submission" date="2018-08" db="EMBL/GenBank/DDBJ databases">
        <title>A genome reference for cultivated species of the human gut microbiota.</title>
        <authorList>
            <person name="Zou Y."/>
            <person name="Xue W."/>
            <person name="Luo G."/>
        </authorList>
    </citation>
    <scope>NUCLEOTIDE SEQUENCE [LARGE SCALE GENOMIC DNA]</scope>
    <source>
        <strain evidence="2 3">AF04-15</strain>
    </source>
</reference>
<dbReference type="InterPro" id="IPR000182">
    <property type="entry name" value="GNAT_dom"/>
</dbReference>
<dbReference type="Proteomes" id="UP000283880">
    <property type="component" value="Unassembled WGS sequence"/>
</dbReference>
<dbReference type="Pfam" id="PF13302">
    <property type="entry name" value="Acetyltransf_3"/>
    <property type="match status" value="1"/>
</dbReference>
<proteinExistence type="predicted"/>
<dbReference type="GO" id="GO:0008999">
    <property type="term" value="F:protein-N-terminal-alanine acetyltransferase activity"/>
    <property type="evidence" value="ECO:0007669"/>
    <property type="project" value="TreeGrafter"/>
</dbReference>
<dbReference type="PROSITE" id="PS51186">
    <property type="entry name" value="GNAT"/>
    <property type="match status" value="1"/>
</dbReference>
<protein>
    <submittedName>
        <fullName evidence="2">N-acetyltransferase</fullName>
    </submittedName>
</protein>
<dbReference type="Gene3D" id="3.40.630.30">
    <property type="match status" value="1"/>
</dbReference>
<name>A0A413FJN7_9FIRM</name>
<evidence type="ECO:0000313" key="3">
    <source>
        <dbReference type="Proteomes" id="UP000283880"/>
    </source>
</evidence>
<dbReference type="SUPFAM" id="SSF55729">
    <property type="entry name" value="Acyl-CoA N-acyltransferases (Nat)"/>
    <property type="match status" value="1"/>
</dbReference>
<comment type="caution">
    <text evidence="2">The sequence shown here is derived from an EMBL/GenBank/DDBJ whole genome shotgun (WGS) entry which is preliminary data.</text>
</comment>
<dbReference type="InterPro" id="IPR016181">
    <property type="entry name" value="Acyl_CoA_acyltransferase"/>
</dbReference>